<dbReference type="EMBL" id="CAJFDH010000002">
    <property type="protein sequence ID" value="CAD5211192.1"/>
    <property type="molecule type" value="Genomic_DNA"/>
</dbReference>
<organism evidence="2 3">
    <name type="scientific">Bursaphelenchus okinawaensis</name>
    <dbReference type="NCBI Taxonomy" id="465554"/>
    <lineage>
        <taxon>Eukaryota</taxon>
        <taxon>Metazoa</taxon>
        <taxon>Ecdysozoa</taxon>
        <taxon>Nematoda</taxon>
        <taxon>Chromadorea</taxon>
        <taxon>Rhabditida</taxon>
        <taxon>Tylenchina</taxon>
        <taxon>Tylenchomorpha</taxon>
        <taxon>Aphelenchoidea</taxon>
        <taxon>Aphelenchoididae</taxon>
        <taxon>Bursaphelenchus</taxon>
    </lineage>
</organism>
<dbReference type="Proteomes" id="UP000614601">
    <property type="component" value="Unassembled WGS sequence"/>
</dbReference>
<keyword evidence="3" id="KW-1185">Reference proteome</keyword>
<feature type="region of interest" description="Disordered" evidence="1">
    <location>
        <begin position="104"/>
        <end position="130"/>
    </location>
</feature>
<accession>A0A811K5D6</accession>
<evidence type="ECO:0000313" key="3">
    <source>
        <dbReference type="Proteomes" id="UP000614601"/>
    </source>
</evidence>
<feature type="compositionally biased region" description="Basic and acidic residues" evidence="1">
    <location>
        <begin position="73"/>
        <end position="87"/>
    </location>
</feature>
<comment type="caution">
    <text evidence="2">The sequence shown here is derived from an EMBL/GenBank/DDBJ whole genome shotgun (WGS) entry which is preliminary data.</text>
</comment>
<feature type="region of interest" description="Disordered" evidence="1">
    <location>
        <begin position="67"/>
        <end position="87"/>
    </location>
</feature>
<name>A0A811K5D6_9BILA</name>
<reference evidence="2" key="1">
    <citation type="submission" date="2020-09" db="EMBL/GenBank/DDBJ databases">
        <authorList>
            <person name="Kikuchi T."/>
        </authorList>
    </citation>
    <scope>NUCLEOTIDE SEQUENCE</scope>
    <source>
        <strain evidence="2">SH1</strain>
    </source>
</reference>
<evidence type="ECO:0000313" key="2">
    <source>
        <dbReference type="EMBL" id="CAD5211192.1"/>
    </source>
</evidence>
<feature type="compositionally biased region" description="Low complexity" evidence="1">
    <location>
        <begin position="119"/>
        <end position="130"/>
    </location>
</feature>
<dbReference type="Proteomes" id="UP000783686">
    <property type="component" value="Unassembled WGS sequence"/>
</dbReference>
<sequence length="189" mass="21524">MTCNCVENPHHRHHALHNRHGTLRCASNPPADSKNRPKRDFRFQVIELREGPKWFIWPSNKSQDGENNVICNNDRRSRTKADNERITKNPRCDAISRFVEIHSEPTSSRMRIESEQLHSNSSSSGYSNDSSLSVASDTFQILSVSSKWDSQTEDEDAEDTENANCYTELQDSAVSTPLATKNVVEYNNN</sequence>
<dbReference type="OrthoDB" id="5806033at2759"/>
<gene>
    <name evidence="2" type="ORF">BOKJ2_LOCUS3571</name>
</gene>
<dbReference type="AlphaFoldDB" id="A0A811K5D6"/>
<proteinExistence type="predicted"/>
<dbReference type="EMBL" id="CAJFCW020000002">
    <property type="protein sequence ID" value="CAG9092864.1"/>
    <property type="molecule type" value="Genomic_DNA"/>
</dbReference>
<protein>
    <submittedName>
        <fullName evidence="2">Uncharacterized protein</fullName>
    </submittedName>
</protein>
<evidence type="ECO:0000256" key="1">
    <source>
        <dbReference type="SAM" id="MobiDB-lite"/>
    </source>
</evidence>